<organism evidence="12 13">
    <name type="scientific">Varroa destructor</name>
    <name type="common">Honeybee mite</name>
    <dbReference type="NCBI Taxonomy" id="109461"/>
    <lineage>
        <taxon>Eukaryota</taxon>
        <taxon>Metazoa</taxon>
        <taxon>Ecdysozoa</taxon>
        <taxon>Arthropoda</taxon>
        <taxon>Chelicerata</taxon>
        <taxon>Arachnida</taxon>
        <taxon>Acari</taxon>
        <taxon>Parasitiformes</taxon>
        <taxon>Mesostigmata</taxon>
        <taxon>Gamasina</taxon>
        <taxon>Dermanyssoidea</taxon>
        <taxon>Varroidae</taxon>
        <taxon>Varroa</taxon>
    </lineage>
</organism>
<keyword evidence="4" id="KW-0808">Transferase</keyword>
<evidence type="ECO:0000256" key="2">
    <source>
        <dbReference type="ARBA" id="ARBA00008661"/>
    </source>
</evidence>
<dbReference type="FunFam" id="3.90.550.50:FF:000001">
    <property type="entry name" value="Hexosyltransferase"/>
    <property type="match status" value="1"/>
</dbReference>
<keyword evidence="3 11" id="KW-0328">Glycosyltransferase</keyword>
<sequence>MGYDRSGHPFGHPKLTPRQFRRLLCIAALFLLSVLTLDQLGVFLKLGEEHSLDPGYDYPLRGDQFDDLLPVNHVYDSLDYQIHSNTGCKQRLRLAIFVKSALPHRSRRNVIRRTWGRRRFSNVDTKTFFVIGRGAEDSDLIVENEKHQDIIQADFVDNYYNNTLKTMTSLRWATQYCRNTQYFLLIDDDYYLSIKNLLRYINIYEAESGGALFVGMLFPNSAPIRHRFSKWFVSLRDYPYSRYSAYITAGAMLFNQDAAQKIYSASKFSKHFVFDDIFVGICARKARIQPKHSDFFQMWRADDLRDMIAVHGYADSELEEAWTASYQKGYA</sequence>
<dbReference type="PANTHER" id="PTHR11214:SF349">
    <property type="entry name" value="BETA-1,3-GALACTOSYLTRANSFERASE BRN"/>
    <property type="match status" value="1"/>
</dbReference>
<dbReference type="OrthoDB" id="5957813at2759"/>
<evidence type="ECO:0000313" key="12">
    <source>
        <dbReference type="EnsemblMetazoa" id="XP_022658057"/>
    </source>
</evidence>
<comment type="subcellular location">
    <subcellularLocation>
        <location evidence="1 11">Golgi apparatus membrane</location>
        <topology evidence="1 11">Single-pass type II membrane protein</topology>
    </subcellularLocation>
</comment>
<dbReference type="SUPFAM" id="SSF53448">
    <property type="entry name" value="Nucleotide-diphospho-sugar transferases"/>
    <property type="match status" value="1"/>
</dbReference>
<dbReference type="OMA" id="RVWNECR"/>
<feature type="transmembrane region" description="Helical" evidence="11">
    <location>
        <begin position="23"/>
        <end position="44"/>
    </location>
</feature>
<evidence type="ECO:0000256" key="10">
    <source>
        <dbReference type="ARBA" id="ARBA00023180"/>
    </source>
</evidence>
<evidence type="ECO:0000256" key="1">
    <source>
        <dbReference type="ARBA" id="ARBA00004323"/>
    </source>
</evidence>
<evidence type="ECO:0000256" key="7">
    <source>
        <dbReference type="ARBA" id="ARBA00022989"/>
    </source>
</evidence>
<dbReference type="GeneID" id="111249037"/>
<evidence type="ECO:0000313" key="13">
    <source>
        <dbReference type="Proteomes" id="UP000594260"/>
    </source>
</evidence>
<dbReference type="PANTHER" id="PTHR11214">
    <property type="entry name" value="BETA-1,3-N-ACETYLGLUCOSAMINYLTRANSFERASE"/>
    <property type="match status" value="1"/>
</dbReference>
<keyword evidence="13" id="KW-1185">Reference proteome</keyword>
<dbReference type="Pfam" id="PF01762">
    <property type="entry name" value="Galactosyl_T"/>
    <property type="match status" value="1"/>
</dbReference>
<dbReference type="Proteomes" id="UP000594260">
    <property type="component" value="Unplaced"/>
</dbReference>
<dbReference type="InParanoid" id="A0A7M7JYZ4"/>
<dbReference type="FunCoup" id="A0A7M7JYZ4">
    <property type="interactions" value="134"/>
</dbReference>
<accession>A0A7M7JYZ4</accession>
<evidence type="ECO:0000256" key="5">
    <source>
        <dbReference type="ARBA" id="ARBA00022692"/>
    </source>
</evidence>
<dbReference type="KEGG" id="vde:111249037"/>
<name>A0A7M7JYZ4_VARDE</name>
<dbReference type="InterPro" id="IPR002659">
    <property type="entry name" value="Glyco_trans_31"/>
</dbReference>
<dbReference type="EnsemblMetazoa" id="XM_022802322">
    <property type="protein sequence ID" value="XP_022658057"/>
    <property type="gene ID" value="LOC111249037"/>
</dbReference>
<evidence type="ECO:0000256" key="6">
    <source>
        <dbReference type="ARBA" id="ARBA00022968"/>
    </source>
</evidence>
<evidence type="ECO:0000256" key="9">
    <source>
        <dbReference type="ARBA" id="ARBA00023136"/>
    </source>
</evidence>
<dbReference type="Gene3D" id="3.90.550.50">
    <property type="match status" value="1"/>
</dbReference>
<keyword evidence="8 11" id="KW-0333">Golgi apparatus</keyword>
<keyword evidence="7 11" id="KW-1133">Transmembrane helix</keyword>
<reference evidence="12" key="1">
    <citation type="submission" date="2021-01" db="UniProtKB">
        <authorList>
            <consortium name="EnsemblMetazoa"/>
        </authorList>
    </citation>
    <scope>IDENTIFICATION</scope>
</reference>
<evidence type="ECO:0000256" key="8">
    <source>
        <dbReference type="ARBA" id="ARBA00023034"/>
    </source>
</evidence>
<keyword evidence="10" id="KW-0325">Glycoprotein</keyword>
<evidence type="ECO:0000256" key="4">
    <source>
        <dbReference type="ARBA" id="ARBA00022679"/>
    </source>
</evidence>
<dbReference type="InterPro" id="IPR029044">
    <property type="entry name" value="Nucleotide-diphossugar_trans"/>
</dbReference>
<keyword evidence="9 11" id="KW-0472">Membrane</keyword>
<evidence type="ECO:0000256" key="3">
    <source>
        <dbReference type="ARBA" id="ARBA00022676"/>
    </source>
</evidence>
<evidence type="ECO:0000256" key="11">
    <source>
        <dbReference type="RuleBase" id="RU363063"/>
    </source>
</evidence>
<dbReference type="AlphaFoldDB" id="A0A7M7JYZ4"/>
<keyword evidence="6 11" id="KW-0735">Signal-anchor</keyword>
<dbReference type="GO" id="GO:0006493">
    <property type="term" value="P:protein O-linked glycosylation"/>
    <property type="evidence" value="ECO:0007669"/>
    <property type="project" value="TreeGrafter"/>
</dbReference>
<keyword evidence="5 11" id="KW-0812">Transmembrane</keyword>
<dbReference type="GO" id="GO:0008194">
    <property type="term" value="F:UDP-glycosyltransferase activity"/>
    <property type="evidence" value="ECO:0007669"/>
    <property type="project" value="TreeGrafter"/>
</dbReference>
<dbReference type="GO" id="GO:0016758">
    <property type="term" value="F:hexosyltransferase activity"/>
    <property type="evidence" value="ECO:0007669"/>
    <property type="project" value="InterPro"/>
</dbReference>
<dbReference type="RefSeq" id="XP_022658057.1">
    <property type="nucleotide sequence ID" value="XM_022802322.1"/>
</dbReference>
<comment type="similarity">
    <text evidence="2 11">Belongs to the glycosyltransferase 31 family.</text>
</comment>
<dbReference type="GO" id="GO:0000139">
    <property type="term" value="C:Golgi membrane"/>
    <property type="evidence" value="ECO:0007669"/>
    <property type="project" value="UniProtKB-SubCell"/>
</dbReference>
<dbReference type="EC" id="2.4.1.-" evidence="11"/>
<protein>
    <recommendedName>
        <fullName evidence="11">Hexosyltransferase</fullName>
        <ecNumber evidence="11">2.4.1.-</ecNumber>
    </recommendedName>
</protein>
<proteinExistence type="inferred from homology"/>